<evidence type="ECO:0000256" key="1">
    <source>
        <dbReference type="SAM" id="SignalP"/>
    </source>
</evidence>
<evidence type="ECO:0000313" key="2">
    <source>
        <dbReference type="EMBL" id="THV12700.1"/>
    </source>
</evidence>
<feature type="signal peptide" evidence="1">
    <location>
        <begin position="1"/>
        <end position="20"/>
    </location>
</feature>
<gene>
    <name evidence="2" type="ORF">E9677_18415</name>
</gene>
<name>A0ABY2QS66_9HYPH</name>
<proteinExistence type="predicted"/>
<dbReference type="Proteomes" id="UP000309667">
    <property type="component" value="Unassembled WGS sequence"/>
</dbReference>
<reference evidence="2 3" key="1">
    <citation type="submission" date="2019-04" db="EMBL/GenBank/DDBJ databases">
        <title>Genome sequence of strain 7209-2.</title>
        <authorList>
            <person name="Gao J."/>
            <person name="Sun J."/>
        </authorList>
    </citation>
    <scope>NUCLEOTIDE SEQUENCE [LARGE SCALE GENOMIC DNA]</scope>
    <source>
        <strain evidence="2 3">7209-2</strain>
    </source>
</reference>
<dbReference type="EMBL" id="STGT01000004">
    <property type="protein sequence ID" value="THV12700.1"/>
    <property type="molecule type" value="Genomic_DNA"/>
</dbReference>
<organism evidence="2 3">
    <name type="scientific">Rhizobium rhizophilum</name>
    <dbReference type="NCBI Taxonomy" id="1850373"/>
    <lineage>
        <taxon>Bacteria</taxon>
        <taxon>Pseudomonadati</taxon>
        <taxon>Pseudomonadota</taxon>
        <taxon>Alphaproteobacteria</taxon>
        <taxon>Hyphomicrobiales</taxon>
        <taxon>Rhizobiaceae</taxon>
        <taxon>Rhizobium/Agrobacterium group</taxon>
        <taxon>Rhizobium</taxon>
    </lineage>
</organism>
<dbReference type="RefSeq" id="WP_136559489.1">
    <property type="nucleotide sequence ID" value="NZ_STGT01000004.1"/>
</dbReference>
<comment type="caution">
    <text evidence="2">The sequence shown here is derived from an EMBL/GenBank/DDBJ whole genome shotgun (WGS) entry which is preliminary data.</text>
</comment>
<evidence type="ECO:0000313" key="3">
    <source>
        <dbReference type="Proteomes" id="UP000309667"/>
    </source>
</evidence>
<evidence type="ECO:0008006" key="4">
    <source>
        <dbReference type="Google" id="ProtNLM"/>
    </source>
</evidence>
<keyword evidence="1" id="KW-0732">Signal</keyword>
<feature type="chain" id="PRO_5047114522" description="Secreted protein" evidence="1">
    <location>
        <begin position="21"/>
        <end position="644"/>
    </location>
</feature>
<accession>A0ABY2QS66</accession>
<sequence length="644" mass="70510">MRYLFTTALASGALIGTALSAVTASAQQAQKIHYSGGFNCGEDEYTTNWNIRKDAAGEIALTVYFQQRGSSQVSWLDLTEHKSAKGMELRDANGNPRLDVAADGDTIRASWMRGAPQQDCSIFAVSRSDSPRDRFDQLFTLLDAPAADEDAAAKVADETRFPPIVHALPELDQNSYSQRYQTSLAEFWKRYRETMTSEIAALPITTEAERQALKARVDAALSSTMRASAAQGGHEDILRMLQTTADRLADAGIDPAAILGTSDAALMCQRYANINYAFHYQDMDKVQIAMAVPLDYWSRDLAERFLEDAPGCSVMHRSYTESLVNTWGDIQQRQQLIQTMREEQARLRALPATMDTLVDTNNLQPDSEKFRRGYMPSDLAERFFGAPLDARRAEILSVAMRELDGKVAAYTIDQPETATQVSDLCNQLSYLRNLDDVAKGSVHEKCETAQATLEEKQSVAALAKIEAAFASAEPDSDAAKAARELCDSLPASLNGSARTAAYGACQDETVKLAKKQDELRCTTALANSGVSADFLETTVAVTDTDGMSKAPLKDLVCGGATREIAVSFSSSGILMWKTHAMTVNFPRDDAPWRFVLVKDEAEDGADWTLAVEDPSTLERLDKEDMPVEMVSACFTGSSACRPGR</sequence>
<protein>
    <recommendedName>
        <fullName evidence="4">Secreted protein</fullName>
    </recommendedName>
</protein>
<keyword evidence="3" id="KW-1185">Reference proteome</keyword>